<evidence type="ECO:0000256" key="1">
    <source>
        <dbReference type="ARBA" id="ARBA00006995"/>
    </source>
</evidence>
<comment type="similarity">
    <text evidence="1">Belongs to the TTC36 family.</text>
</comment>
<keyword evidence="3" id="KW-1185">Reference proteome</keyword>
<dbReference type="InterPro" id="IPR019734">
    <property type="entry name" value="TPR_rpt"/>
</dbReference>
<dbReference type="SUPFAM" id="SSF48452">
    <property type="entry name" value="TPR-like"/>
    <property type="match status" value="1"/>
</dbReference>
<name>A0A9P0A5E1_BEMTA</name>
<evidence type="ECO:0000313" key="3">
    <source>
        <dbReference type="Proteomes" id="UP001152759"/>
    </source>
</evidence>
<dbReference type="AlphaFoldDB" id="A0A9P0A5E1"/>
<dbReference type="SMART" id="SM00028">
    <property type="entry name" value="TPR"/>
    <property type="match status" value="2"/>
</dbReference>
<dbReference type="InterPro" id="IPR038906">
    <property type="entry name" value="TTC36"/>
</dbReference>
<proteinExistence type="inferred from homology"/>
<dbReference type="PANTHER" id="PTHR21405:SF0">
    <property type="entry name" value="TETRATRICOPEPTIDE REPEAT PROTEIN 36"/>
    <property type="match status" value="1"/>
</dbReference>
<organism evidence="2 3">
    <name type="scientific">Bemisia tabaci</name>
    <name type="common">Sweetpotato whitefly</name>
    <name type="synonym">Aleurodes tabaci</name>
    <dbReference type="NCBI Taxonomy" id="7038"/>
    <lineage>
        <taxon>Eukaryota</taxon>
        <taxon>Metazoa</taxon>
        <taxon>Ecdysozoa</taxon>
        <taxon>Arthropoda</taxon>
        <taxon>Hexapoda</taxon>
        <taxon>Insecta</taxon>
        <taxon>Pterygota</taxon>
        <taxon>Neoptera</taxon>
        <taxon>Paraneoptera</taxon>
        <taxon>Hemiptera</taxon>
        <taxon>Sternorrhyncha</taxon>
        <taxon>Aleyrodoidea</taxon>
        <taxon>Aleyrodidae</taxon>
        <taxon>Aleyrodinae</taxon>
        <taxon>Bemisia</taxon>
    </lineage>
</organism>
<dbReference type="Proteomes" id="UP001152759">
    <property type="component" value="Chromosome 2"/>
</dbReference>
<evidence type="ECO:0000313" key="2">
    <source>
        <dbReference type="EMBL" id="CAH0384951.1"/>
    </source>
</evidence>
<evidence type="ECO:0008006" key="4">
    <source>
        <dbReference type="Google" id="ProtNLM"/>
    </source>
</evidence>
<dbReference type="PANTHER" id="PTHR21405">
    <property type="entry name" value="CDNA SEQUENCE BC021608"/>
    <property type="match status" value="1"/>
</dbReference>
<dbReference type="KEGG" id="btab:109040118"/>
<protein>
    <recommendedName>
        <fullName evidence="4">Tetratricopeptide repeat protein 36</fullName>
    </recommendedName>
</protein>
<dbReference type="EMBL" id="OU963863">
    <property type="protein sequence ID" value="CAH0384951.1"/>
    <property type="molecule type" value="Genomic_DNA"/>
</dbReference>
<accession>A0A9P0A5E1</accession>
<sequence length="186" mass="20518">MTTGISDNDRAVLNAILNPNLPMSTPNDEELMLRDTSESEQLTPSICEAKERELEGIKKAEMGELDDSIRLLTESIDIASRASAFNNRAQVHRLKGDTSAAMQDLRTAIDLSKGTGRAGCQAFCQRGILYLCQGKDSLAKQDFESAAKLGSQFAKTQLVQMNPYAAMCNQMLHQIVQMQFFPPSQE</sequence>
<dbReference type="Gene3D" id="1.25.40.10">
    <property type="entry name" value="Tetratricopeptide repeat domain"/>
    <property type="match status" value="1"/>
</dbReference>
<dbReference type="GO" id="GO:0006570">
    <property type="term" value="P:tyrosine metabolic process"/>
    <property type="evidence" value="ECO:0007669"/>
    <property type="project" value="TreeGrafter"/>
</dbReference>
<gene>
    <name evidence="2" type="ORF">BEMITA_LOCUS4234</name>
</gene>
<reference evidence="2" key="1">
    <citation type="submission" date="2021-12" db="EMBL/GenBank/DDBJ databases">
        <authorList>
            <person name="King R."/>
        </authorList>
    </citation>
    <scope>NUCLEOTIDE SEQUENCE</scope>
</reference>
<dbReference type="InterPro" id="IPR011990">
    <property type="entry name" value="TPR-like_helical_dom_sf"/>
</dbReference>